<dbReference type="GO" id="GO:0004497">
    <property type="term" value="F:monooxygenase activity"/>
    <property type="evidence" value="ECO:0007669"/>
    <property type="project" value="UniProtKB-KW"/>
</dbReference>
<dbReference type="PANTHER" id="PTHR13789">
    <property type="entry name" value="MONOOXYGENASE"/>
    <property type="match status" value="1"/>
</dbReference>
<keyword evidence="3" id="KW-0274">FAD</keyword>
<comment type="caution">
    <text evidence="7">The sequence shown here is derived from an EMBL/GenBank/DDBJ whole genome shotgun (WGS) entry which is preliminary data.</text>
</comment>
<reference evidence="7 8" key="1">
    <citation type="submission" date="2016-07" db="EMBL/GenBank/DDBJ databases">
        <title>Pervasive Adenine N6-methylation of Active Genes in Fungi.</title>
        <authorList>
            <consortium name="DOE Joint Genome Institute"/>
            <person name="Mondo S.J."/>
            <person name="Dannebaum R.O."/>
            <person name="Kuo R.C."/>
            <person name="Labutti K."/>
            <person name="Haridas S."/>
            <person name="Kuo A."/>
            <person name="Salamov A."/>
            <person name="Ahrendt S.R."/>
            <person name="Lipzen A."/>
            <person name="Sullivan W."/>
            <person name="Andreopoulos W.B."/>
            <person name="Clum A."/>
            <person name="Lindquist E."/>
            <person name="Daum C."/>
            <person name="Ramamoorthy G.K."/>
            <person name="Gryganskyi A."/>
            <person name="Culley D."/>
            <person name="Magnuson J.K."/>
            <person name="James T.Y."/>
            <person name="O'Malley M.A."/>
            <person name="Stajich J.E."/>
            <person name="Spatafora J.W."/>
            <person name="Visel A."/>
            <person name="Grigoriev I.V."/>
        </authorList>
    </citation>
    <scope>NUCLEOTIDE SEQUENCE [LARGE SCALE GENOMIC DNA]</scope>
    <source>
        <strain evidence="7 8">JEL800</strain>
    </source>
</reference>
<keyword evidence="2" id="KW-0285">Flavoprotein</keyword>
<dbReference type="Gene3D" id="3.50.50.60">
    <property type="entry name" value="FAD/NAD(P)-binding domain"/>
    <property type="match status" value="1"/>
</dbReference>
<dbReference type="Proteomes" id="UP000193642">
    <property type="component" value="Unassembled WGS sequence"/>
</dbReference>
<accession>A0A1Y2BY23</accession>
<dbReference type="STRING" id="329046.A0A1Y2BY23"/>
<dbReference type="OrthoDB" id="1716816at2759"/>
<sequence length="432" mass="48054">MGRRVAVIGGGPSGAITAIALKRHGFEPTLYDKVDPFEEVKQAVQKGELVNIQFGETGGTLGILGNGVKALKNLGLLDYVKEFQEDPMVMELNFMYLDGSDRTCRRTLVEEGVQPMHALRSKLHQILVKAANAEGIKLYGGKKLKTLTQTADDVTVEFEDGTQIVADFVVGADGIHSKTRQLIFPDSAKPVLDATGYITIFDLGTYSDGSVVDFNHPEGIYNDPLNGRFIFTAPFGKNQGEAKIFEMNVKKPLDQADDWRPVSDLPKEAAQLADTLQSWGTEPAIVNCVRHAKRITPVNLYDLPDLPSFYKGRVVLVGDAAHGTVPYAAQGLCQAIEDCGTLADLWGHYQDDYKRAFSMYDKIRVPRTRKVVSLARNTGSRLRASNVVQMKFGRFMMKLVFSLMEWFGVEDEITLHNYRDDIRKVIPDIQFK</sequence>
<dbReference type="Pfam" id="PF01494">
    <property type="entry name" value="FAD_binding_3"/>
    <property type="match status" value="2"/>
</dbReference>
<protein>
    <submittedName>
        <fullName evidence="7">FAD/NAD(P)-binding domain-containing protein</fullName>
    </submittedName>
</protein>
<dbReference type="InterPro" id="IPR050493">
    <property type="entry name" value="FAD-dep_Monooxygenase_BioMet"/>
</dbReference>
<dbReference type="PRINTS" id="PR00420">
    <property type="entry name" value="RNGMNOXGNASE"/>
</dbReference>
<dbReference type="InterPro" id="IPR002938">
    <property type="entry name" value="FAD-bd"/>
</dbReference>
<keyword evidence="5" id="KW-0503">Monooxygenase</keyword>
<dbReference type="GO" id="GO:0071949">
    <property type="term" value="F:FAD binding"/>
    <property type="evidence" value="ECO:0007669"/>
    <property type="project" value="InterPro"/>
</dbReference>
<dbReference type="AlphaFoldDB" id="A0A1Y2BY23"/>
<evidence type="ECO:0000256" key="1">
    <source>
        <dbReference type="ARBA" id="ARBA00007992"/>
    </source>
</evidence>
<keyword evidence="8" id="KW-1185">Reference proteome</keyword>
<gene>
    <name evidence="7" type="ORF">BCR33DRAFT_720097</name>
</gene>
<dbReference type="EMBL" id="MCGO01000039">
    <property type="protein sequence ID" value="ORY39658.1"/>
    <property type="molecule type" value="Genomic_DNA"/>
</dbReference>
<evidence type="ECO:0000256" key="4">
    <source>
        <dbReference type="ARBA" id="ARBA00023002"/>
    </source>
</evidence>
<evidence type="ECO:0000256" key="5">
    <source>
        <dbReference type="ARBA" id="ARBA00023033"/>
    </source>
</evidence>
<dbReference type="PANTHER" id="PTHR13789:SF309">
    <property type="entry name" value="PUTATIVE (AFU_ORTHOLOGUE AFUA_6G14510)-RELATED"/>
    <property type="match status" value="1"/>
</dbReference>
<evidence type="ECO:0000313" key="7">
    <source>
        <dbReference type="EMBL" id="ORY39658.1"/>
    </source>
</evidence>
<feature type="domain" description="FAD-binding" evidence="6">
    <location>
        <begin position="309"/>
        <end position="372"/>
    </location>
</feature>
<name>A0A1Y2BY23_9FUNG</name>
<dbReference type="InterPro" id="IPR036188">
    <property type="entry name" value="FAD/NAD-bd_sf"/>
</dbReference>
<evidence type="ECO:0000256" key="2">
    <source>
        <dbReference type="ARBA" id="ARBA00022630"/>
    </source>
</evidence>
<evidence type="ECO:0000259" key="6">
    <source>
        <dbReference type="Pfam" id="PF01494"/>
    </source>
</evidence>
<evidence type="ECO:0000313" key="8">
    <source>
        <dbReference type="Proteomes" id="UP000193642"/>
    </source>
</evidence>
<comment type="similarity">
    <text evidence="1">Belongs to the paxM FAD-dependent monooxygenase family.</text>
</comment>
<keyword evidence="4" id="KW-0560">Oxidoreductase</keyword>
<proteinExistence type="inferred from homology"/>
<organism evidence="7 8">
    <name type="scientific">Rhizoclosmatium globosum</name>
    <dbReference type="NCBI Taxonomy" id="329046"/>
    <lineage>
        <taxon>Eukaryota</taxon>
        <taxon>Fungi</taxon>
        <taxon>Fungi incertae sedis</taxon>
        <taxon>Chytridiomycota</taxon>
        <taxon>Chytridiomycota incertae sedis</taxon>
        <taxon>Chytridiomycetes</taxon>
        <taxon>Chytridiales</taxon>
        <taxon>Chytriomycetaceae</taxon>
        <taxon>Rhizoclosmatium</taxon>
    </lineage>
</organism>
<dbReference type="SUPFAM" id="SSF51905">
    <property type="entry name" value="FAD/NAD(P)-binding domain"/>
    <property type="match status" value="1"/>
</dbReference>
<feature type="domain" description="FAD-binding" evidence="6">
    <location>
        <begin position="5"/>
        <end position="183"/>
    </location>
</feature>
<evidence type="ECO:0000256" key="3">
    <source>
        <dbReference type="ARBA" id="ARBA00022827"/>
    </source>
</evidence>